<accession>A0A8J3T8F8</accession>
<dbReference type="EMBL" id="BOON01000012">
    <property type="protein sequence ID" value="GII21759.1"/>
    <property type="molecule type" value="Genomic_DNA"/>
</dbReference>
<reference evidence="1" key="1">
    <citation type="submission" date="2021-01" db="EMBL/GenBank/DDBJ databases">
        <title>Whole genome shotgun sequence of Planosporangium mesophilum NBRC 109066.</title>
        <authorList>
            <person name="Komaki H."/>
            <person name="Tamura T."/>
        </authorList>
    </citation>
    <scope>NUCLEOTIDE SEQUENCE</scope>
    <source>
        <strain evidence="1">NBRC 109066</strain>
    </source>
</reference>
<proteinExistence type="predicted"/>
<dbReference type="Proteomes" id="UP000599074">
    <property type="component" value="Unassembled WGS sequence"/>
</dbReference>
<name>A0A8J3T8F8_9ACTN</name>
<comment type="caution">
    <text evidence="1">The sequence shown here is derived from an EMBL/GenBank/DDBJ whole genome shotgun (WGS) entry which is preliminary data.</text>
</comment>
<keyword evidence="2" id="KW-1185">Reference proteome</keyword>
<protein>
    <submittedName>
        <fullName evidence="1">Uncharacterized protein</fullName>
    </submittedName>
</protein>
<evidence type="ECO:0000313" key="1">
    <source>
        <dbReference type="EMBL" id="GII21759.1"/>
    </source>
</evidence>
<organism evidence="1 2">
    <name type="scientific">Planosporangium mesophilum</name>
    <dbReference type="NCBI Taxonomy" id="689768"/>
    <lineage>
        <taxon>Bacteria</taxon>
        <taxon>Bacillati</taxon>
        <taxon>Actinomycetota</taxon>
        <taxon>Actinomycetes</taxon>
        <taxon>Micromonosporales</taxon>
        <taxon>Micromonosporaceae</taxon>
        <taxon>Planosporangium</taxon>
    </lineage>
</organism>
<sequence length="282" mass="29114">MAAGTLAVVLVVVSVVVVLRGSHDNPSAPGCRLVAPPSGTATAADSSGLRIIDQGYSQIPARSSMISMGAVIQNTTDRVAYRTRVAFDVLGARNESLVYSLHRSWLVQEVPIILPGATVSVGDAVALSDEARADRKAVARISITPVVTQWLAAGDGKNGLAAVTAKVVRGSGRRAPDGSGFIDYTFESANCVPLVSRGTSLVFRDVTGRIVGGNLDTTRNHTVCGPRLAPGMAGSGLRTGTADAGLRTIPAAADLDRTDVTLYCDLAPPPVRTGQSGEPVNT</sequence>
<evidence type="ECO:0000313" key="2">
    <source>
        <dbReference type="Proteomes" id="UP000599074"/>
    </source>
</evidence>
<gene>
    <name evidence="1" type="ORF">Pme01_13560</name>
</gene>
<dbReference type="AlphaFoldDB" id="A0A8J3T8F8"/>